<dbReference type="PANTHER" id="PTHR33908:SF11">
    <property type="entry name" value="MEMBRANE PROTEIN"/>
    <property type="match status" value="1"/>
</dbReference>
<dbReference type="Pfam" id="PF13231">
    <property type="entry name" value="PMT_2"/>
    <property type="match status" value="1"/>
</dbReference>
<feature type="transmembrane region" description="Helical" evidence="8">
    <location>
        <begin position="388"/>
        <end position="410"/>
    </location>
</feature>
<dbReference type="EMBL" id="LT859958">
    <property type="protein sequence ID" value="SMX54748.1"/>
    <property type="molecule type" value="Genomic_DNA"/>
</dbReference>
<feature type="transmembrane region" description="Helical" evidence="8">
    <location>
        <begin position="496"/>
        <end position="516"/>
    </location>
</feature>
<feature type="domain" description="Glycosyltransferase RgtA/B/C/D-like" evidence="9">
    <location>
        <begin position="245"/>
        <end position="406"/>
    </location>
</feature>
<protein>
    <recommendedName>
        <fullName evidence="9">Glycosyltransferase RgtA/B/C/D-like domain-containing protein</fullName>
    </recommendedName>
</protein>
<dbReference type="GO" id="GO:0009103">
    <property type="term" value="P:lipopolysaccharide biosynthetic process"/>
    <property type="evidence" value="ECO:0007669"/>
    <property type="project" value="UniProtKB-ARBA"/>
</dbReference>
<keyword evidence="5 8" id="KW-0812">Transmembrane</keyword>
<feature type="transmembrane region" description="Helical" evidence="8">
    <location>
        <begin position="470"/>
        <end position="489"/>
    </location>
</feature>
<evidence type="ECO:0000256" key="5">
    <source>
        <dbReference type="ARBA" id="ARBA00022692"/>
    </source>
</evidence>
<evidence type="ECO:0000256" key="3">
    <source>
        <dbReference type="ARBA" id="ARBA00022676"/>
    </source>
</evidence>
<dbReference type="GO" id="GO:0016763">
    <property type="term" value="F:pentosyltransferase activity"/>
    <property type="evidence" value="ECO:0007669"/>
    <property type="project" value="TreeGrafter"/>
</dbReference>
<feature type="transmembrane region" description="Helical" evidence="8">
    <location>
        <begin position="184"/>
        <end position="204"/>
    </location>
</feature>
<evidence type="ECO:0000313" key="11">
    <source>
        <dbReference type="Proteomes" id="UP000195514"/>
    </source>
</evidence>
<evidence type="ECO:0000256" key="8">
    <source>
        <dbReference type="SAM" id="Phobius"/>
    </source>
</evidence>
<feature type="transmembrane region" description="Helical" evidence="8">
    <location>
        <begin position="356"/>
        <end position="376"/>
    </location>
</feature>
<dbReference type="KEGG" id="abat:CFX1CAM_1683"/>
<comment type="subcellular location">
    <subcellularLocation>
        <location evidence="1">Cell membrane</location>
        <topology evidence="1">Multi-pass membrane protein</topology>
    </subcellularLocation>
</comment>
<organism evidence="10 11">
    <name type="scientific">Candidatus Brevifilum fermentans</name>
    <dbReference type="NCBI Taxonomy" id="1986204"/>
    <lineage>
        <taxon>Bacteria</taxon>
        <taxon>Bacillati</taxon>
        <taxon>Chloroflexota</taxon>
        <taxon>Anaerolineae</taxon>
        <taxon>Anaerolineales</taxon>
        <taxon>Anaerolineaceae</taxon>
        <taxon>Candidatus Brevifilum</taxon>
    </lineage>
</organism>
<keyword evidence="7 8" id="KW-0472">Membrane</keyword>
<proteinExistence type="predicted"/>
<gene>
    <name evidence="10" type="ORF">CFX1CAM_1683</name>
</gene>
<keyword evidence="4" id="KW-0808">Transferase</keyword>
<dbReference type="InterPro" id="IPR050297">
    <property type="entry name" value="LipidA_mod_glycosyltrf_83"/>
</dbReference>
<feature type="transmembrane region" description="Helical" evidence="8">
    <location>
        <begin position="78"/>
        <end position="97"/>
    </location>
</feature>
<feature type="transmembrane region" description="Helical" evidence="8">
    <location>
        <begin position="528"/>
        <end position="547"/>
    </location>
</feature>
<dbReference type="OrthoDB" id="161174at2"/>
<keyword evidence="6 8" id="KW-1133">Transmembrane helix</keyword>
<evidence type="ECO:0000256" key="2">
    <source>
        <dbReference type="ARBA" id="ARBA00022475"/>
    </source>
</evidence>
<dbReference type="InterPro" id="IPR038731">
    <property type="entry name" value="RgtA/B/C-like"/>
</dbReference>
<dbReference type="RefSeq" id="WP_087862570.1">
    <property type="nucleotide sequence ID" value="NZ_LT859958.1"/>
</dbReference>
<feature type="transmembrane region" description="Helical" evidence="8">
    <location>
        <begin position="118"/>
        <end position="138"/>
    </location>
</feature>
<name>A0A1Y6K788_9CHLR</name>
<dbReference type="PANTHER" id="PTHR33908">
    <property type="entry name" value="MANNOSYLTRANSFERASE YKCB-RELATED"/>
    <property type="match status" value="1"/>
</dbReference>
<reference evidence="11" key="1">
    <citation type="submission" date="2017-05" db="EMBL/GenBank/DDBJ databases">
        <authorList>
            <person name="Kirkegaard R."/>
            <person name="Mcilroy J S."/>
        </authorList>
    </citation>
    <scope>NUCLEOTIDE SEQUENCE [LARGE SCALE GENOMIC DNA]</scope>
</reference>
<dbReference type="Proteomes" id="UP000195514">
    <property type="component" value="Chromosome I"/>
</dbReference>
<feature type="transmembrane region" description="Helical" evidence="8">
    <location>
        <begin position="291"/>
        <end position="310"/>
    </location>
</feature>
<feature type="transmembrane region" description="Helical" evidence="8">
    <location>
        <begin position="268"/>
        <end position="285"/>
    </location>
</feature>
<evidence type="ECO:0000256" key="7">
    <source>
        <dbReference type="ARBA" id="ARBA00023136"/>
    </source>
</evidence>
<evidence type="ECO:0000256" key="1">
    <source>
        <dbReference type="ARBA" id="ARBA00004651"/>
    </source>
</evidence>
<feature type="transmembrane region" description="Helical" evidence="8">
    <location>
        <begin position="144"/>
        <end position="164"/>
    </location>
</feature>
<accession>A0A1Y6K788</accession>
<sequence length="705" mass="80135">MVDQSSPTPPAEPSVWDYLADQIKSWINPRPLDKQVIVDEDAALKQTFPWLIVAAVVLALIAQLSLEPSPGRTAWSGVILYGGALACTVLAVFRAEWKLPCHKPPVEELYKITIKIEFLLVSLTLGLLAFLAFGSGRFTPLNMLLWILSILFFFLAFWPIKAGVGSRLKKAWQQIDKREWQVRLSRGSIIVLAVIAVILFFNFYRLDSVPPEMLSDQAEKLLDINDILNGYRPVYFPRNTGREVLHFYASAAFMSLFNLDVSFLNLKIVAVFANLLTLFFIYLLGKEWGDRWVGLVAALFAGMAYWPLLFTRLALRIPYYPLFVAPVLFFMVRGLRRQHLPDLLWGGFFLGLGLHGYTPFRIVPILVVIGILIYLVHTKNKNLRWRAVLGLAVITAVSLLVFIPLLRYWLHNPELFTYRAFSRLTGMEVGFQNSPLVIFTQNFWRASVMFFWNNGVIWAHSIPGRPALEVVSGAFYFLGIATITLRYFRKWDWRDLFMLVSIPILMMPSILSLAYPGENPSLNRTAGAIVPVFIVIGTAFVTMVRGFQASLSGKSGRHVLMMVIILLLVWSAVNNYDLVFNQYYTLYRSASWNTSEVGRVAALFIETLGYPETTYVVGYPHWIDSRLVAINAGYPGMDFAIFPDEIPGTRADPRAKMFFINVNDEENARFVQQIFPNGVLWQFDSEIPNKEFLIFFVPPSEGVLP</sequence>
<evidence type="ECO:0000256" key="6">
    <source>
        <dbReference type="ARBA" id="ARBA00022989"/>
    </source>
</evidence>
<dbReference type="GO" id="GO:0005886">
    <property type="term" value="C:plasma membrane"/>
    <property type="evidence" value="ECO:0007669"/>
    <property type="project" value="UniProtKB-SubCell"/>
</dbReference>
<evidence type="ECO:0000256" key="4">
    <source>
        <dbReference type="ARBA" id="ARBA00022679"/>
    </source>
</evidence>
<dbReference type="AlphaFoldDB" id="A0A1Y6K788"/>
<keyword evidence="2" id="KW-1003">Cell membrane</keyword>
<feature type="transmembrane region" description="Helical" evidence="8">
    <location>
        <begin position="48"/>
        <end position="66"/>
    </location>
</feature>
<keyword evidence="11" id="KW-1185">Reference proteome</keyword>
<evidence type="ECO:0000259" key="9">
    <source>
        <dbReference type="Pfam" id="PF13231"/>
    </source>
</evidence>
<evidence type="ECO:0000313" key="10">
    <source>
        <dbReference type="EMBL" id="SMX54748.1"/>
    </source>
</evidence>
<feature type="transmembrane region" description="Helical" evidence="8">
    <location>
        <begin position="559"/>
        <end position="576"/>
    </location>
</feature>
<keyword evidence="3" id="KW-0328">Glycosyltransferase</keyword>